<feature type="transmembrane region" description="Helical" evidence="1">
    <location>
        <begin position="58"/>
        <end position="81"/>
    </location>
</feature>
<evidence type="ECO:0000256" key="1">
    <source>
        <dbReference type="SAM" id="Phobius"/>
    </source>
</evidence>
<gene>
    <name evidence="2" type="ORF">CARN1_1250</name>
</gene>
<feature type="transmembrane region" description="Helical" evidence="1">
    <location>
        <begin position="132"/>
        <end position="151"/>
    </location>
</feature>
<comment type="caution">
    <text evidence="2">The sequence shown here is derived from an EMBL/GenBank/DDBJ whole genome shotgun (WGS) entry which is preliminary data.</text>
</comment>
<dbReference type="EMBL" id="CABL01000016">
    <property type="protein sequence ID" value="CBH75852.1"/>
    <property type="molecule type" value="Genomic_DNA"/>
</dbReference>
<dbReference type="AlphaFoldDB" id="E6PHB4"/>
<protein>
    <submittedName>
        <fullName evidence="2">Uncharacterized protein</fullName>
    </submittedName>
</protein>
<feature type="transmembrane region" description="Helical" evidence="1">
    <location>
        <begin position="12"/>
        <end position="31"/>
    </location>
</feature>
<keyword evidence="1" id="KW-1133">Transmembrane helix</keyword>
<proteinExistence type="predicted"/>
<evidence type="ECO:0000313" key="2">
    <source>
        <dbReference type="EMBL" id="CBH75852.1"/>
    </source>
</evidence>
<name>E6PHB4_9ZZZZ</name>
<accession>E6PHB4</accession>
<keyword evidence="1" id="KW-0812">Transmembrane</keyword>
<reference evidence="2" key="1">
    <citation type="submission" date="2009-10" db="EMBL/GenBank/DDBJ databases">
        <title>Diversity of trophic interactions inside an arsenic-rich microbial ecosystem.</title>
        <authorList>
            <person name="Bertin P.N."/>
            <person name="Heinrich-Salmeron A."/>
            <person name="Pelletier E."/>
            <person name="Goulhen-Chollet F."/>
            <person name="Arsene-Ploetze F."/>
            <person name="Gallien S."/>
            <person name="Calteau A."/>
            <person name="Vallenet D."/>
            <person name="Casiot C."/>
            <person name="Chane-Woon-Ming B."/>
            <person name="Giloteaux L."/>
            <person name="Barakat M."/>
            <person name="Bonnefoy V."/>
            <person name="Bruneel O."/>
            <person name="Chandler M."/>
            <person name="Cleiss J."/>
            <person name="Duran R."/>
            <person name="Elbaz-Poulichet F."/>
            <person name="Fonknechten N."/>
            <person name="Lauga B."/>
            <person name="Mornico D."/>
            <person name="Ortet P."/>
            <person name="Schaeffer C."/>
            <person name="Siguier P."/>
            <person name="Alexander Thil Smith A."/>
            <person name="Van Dorsselaer A."/>
            <person name="Weissenbach J."/>
            <person name="Medigue C."/>
            <person name="Le Paslier D."/>
        </authorList>
    </citation>
    <scope>NUCLEOTIDE SEQUENCE</scope>
</reference>
<feature type="transmembrane region" description="Helical" evidence="1">
    <location>
        <begin position="93"/>
        <end position="112"/>
    </location>
</feature>
<sequence>MIRNTFLRRIIFAGIVGWIGINIYMSVLLSLQHAATPLQLFQWDASNALGAASFSEGFASALLGLFFDFVVNIAWATLYVMLFDRKDRTERPFLLRGILFGAVVMVVMRWLVVPLGHAVSPPATPASIANLLAAHIISFGIPIAYVASRIGRYPSRSNSKKRIIFFGQMKLNIKPVLHDLFHFRKFFTQFTLRIWAKAQKGFLSEALNI</sequence>
<organism evidence="2">
    <name type="scientific">mine drainage metagenome</name>
    <dbReference type="NCBI Taxonomy" id="410659"/>
    <lineage>
        <taxon>unclassified sequences</taxon>
        <taxon>metagenomes</taxon>
        <taxon>ecological metagenomes</taxon>
    </lineage>
</organism>
<keyword evidence="1" id="KW-0472">Membrane</keyword>